<accession>F9WAX5</accession>
<evidence type="ECO:0000256" key="1">
    <source>
        <dbReference type="SAM" id="MobiDB-lite"/>
    </source>
</evidence>
<comment type="caution">
    <text evidence="2">The sequence shown here is derived from an EMBL/GenBank/DDBJ whole genome shotgun (WGS) entry which is preliminary data.</text>
</comment>
<dbReference type="AlphaFoldDB" id="F9WAX5"/>
<dbReference type="EMBL" id="CAEQ01001495">
    <property type="protein sequence ID" value="CCD14399.1"/>
    <property type="molecule type" value="Genomic_DNA"/>
</dbReference>
<gene>
    <name evidence="2" type="ORF">TCIL3000_0_50160</name>
</gene>
<evidence type="ECO:0000313" key="3">
    <source>
        <dbReference type="Proteomes" id="UP000000702"/>
    </source>
</evidence>
<dbReference type="VEuPathDB" id="TriTrypDB:TcIL3000_0_50160"/>
<reference evidence="2 3" key="2">
    <citation type="journal article" date="2012" name="Proc. Natl. Acad. Sci. U.S.A.">
        <title>Antigenic diversity is generated by distinct evolutionary mechanisms in African trypanosome species.</title>
        <authorList>
            <person name="Jackson A.P."/>
            <person name="Berry A."/>
            <person name="Aslett M."/>
            <person name="Allison H.C."/>
            <person name="Burton P."/>
            <person name="Vavrova-Anderson J."/>
            <person name="Brown R."/>
            <person name="Browne H."/>
            <person name="Corton N."/>
            <person name="Hauser H."/>
            <person name="Gamble J."/>
            <person name="Gilderthorp R."/>
            <person name="Marcello L."/>
            <person name="McQuillan J."/>
            <person name="Otto T.D."/>
            <person name="Quail M.A."/>
            <person name="Sanders M.J."/>
            <person name="van Tonder A."/>
            <person name="Ginger M.L."/>
            <person name="Field M.C."/>
            <person name="Barry J.D."/>
            <person name="Hertz-Fowler C."/>
            <person name="Berriman M."/>
        </authorList>
    </citation>
    <scope>NUCLEOTIDE SEQUENCE [LARGE SCALE GENOMIC DNA]</scope>
    <source>
        <strain evidence="2 3">IL3000</strain>
    </source>
</reference>
<keyword evidence="3" id="KW-1185">Reference proteome</keyword>
<reference evidence="3" key="1">
    <citation type="submission" date="2011-07" db="EMBL/GenBank/DDBJ databases">
        <title>Divergent evolution of antigenic variation in African trypanosomes.</title>
        <authorList>
            <person name="Jackson A.P."/>
            <person name="Berry A."/>
            <person name="Allison H.C."/>
            <person name="Burton P."/>
            <person name="Anderson J."/>
            <person name="Aslett M."/>
            <person name="Brown R."/>
            <person name="Corton N."/>
            <person name="Harris D."/>
            <person name="Hauser H."/>
            <person name="Gamble J."/>
            <person name="Gilderthorp R."/>
            <person name="McQuillan J."/>
            <person name="Quail M.A."/>
            <person name="Sanders M."/>
            <person name="Van Tonder A."/>
            <person name="Ginger M.L."/>
            <person name="Donelson J.E."/>
            <person name="Field M.C."/>
            <person name="Barry J.D."/>
            <person name="Berriman M."/>
            <person name="Hertz-Fowler C."/>
        </authorList>
    </citation>
    <scope>NUCLEOTIDE SEQUENCE [LARGE SCALE GENOMIC DNA]</scope>
    <source>
        <strain evidence="3">IL3000</strain>
    </source>
</reference>
<proteinExistence type="predicted"/>
<name>F9WAX5_TRYCI</name>
<dbReference type="Proteomes" id="UP000000702">
    <property type="component" value="Unassembled WGS sequence"/>
</dbReference>
<feature type="region of interest" description="Disordered" evidence="1">
    <location>
        <begin position="22"/>
        <end position="47"/>
    </location>
</feature>
<protein>
    <submittedName>
        <fullName evidence="2">WGS project CAEQ00000000 data, annotated contig 2028</fullName>
    </submittedName>
</protein>
<sequence length="200" mass="21765">MSFNSFLVEPFSCVKGLAPSPTTGNATHPGGKMNVTDNTDDDSATAEAEGYRRSVALGHWAPFTAQLLTTQMSSIDPTGNGGVLWRRLFMHETSPLFGSTSGRLSRRKAAKKASYNTPGKAVVHYFNGGVACEVDDAGQPQWSYAWLVHVCADVDGVLEWHRNGKCEHEIVFGTPSACAGWVMEEAVARLRWAEMEAKNK</sequence>
<evidence type="ECO:0000313" key="2">
    <source>
        <dbReference type="EMBL" id="CCD14399.1"/>
    </source>
</evidence>
<organism evidence="2 3">
    <name type="scientific">Trypanosoma congolense (strain IL3000)</name>
    <dbReference type="NCBI Taxonomy" id="1068625"/>
    <lineage>
        <taxon>Eukaryota</taxon>
        <taxon>Discoba</taxon>
        <taxon>Euglenozoa</taxon>
        <taxon>Kinetoplastea</taxon>
        <taxon>Metakinetoplastina</taxon>
        <taxon>Trypanosomatida</taxon>
        <taxon>Trypanosomatidae</taxon>
        <taxon>Trypanosoma</taxon>
        <taxon>Nannomonas</taxon>
    </lineage>
</organism>